<accession>I3WY45</accession>
<keyword evidence="2" id="KW-0812">Transmembrane</keyword>
<dbReference type="EMBL" id="JQ793783">
    <property type="protein sequence ID" value="AFL48545.1"/>
    <property type="molecule type" value="Genomic_DNA"/>
</dbReference>
<feature type="region of interest" description="Disordered" evidence="1">
    <location>
        <begin position="104"/>
        <end position="125"/>
    </location>
</feature>
<organism evidence="3">
    <name type="scientific">Streptomyces sp. CS684</name>
    <dbReference type="NCBI Taxonomy" id="272618"/>
    <lineage>
        <taxon>Bacteria</taxon>
        <taxon>Bacillati</taxon>
        <taxon>Actinomycetota</taxon>
        <taxon>Actinomycetes</taxon>
        <taxon>Kitasatosporales</taxon>
        <taxon>Streptomycetaceae</taxon>
        <taxon>Streptomyces</taxon>
    </lineage>
</organism>
<feature type="transmembrane region" description="Helical" evidence="2">
    <location>
        <begin position="68"/>
        <end position="88"/>
    </location>
</feature>
<proteinExistence type="predicted"/>
<name>I3WY45_9ACTN</name>
<keyword evidence="2" id="KW-0472">Membrane</keyword>
<sequence length="194" mass="21712">MLFTVLYLYPFLEKWITVDSAEHHLSDRPRNRPTRTALGVAGIVFYAVLLAAGGNDVVAYTFRVSVNTLTWIFRAAVVLGPVVAFMLAKRACLALQDHDRKTLAEGEESGEVEQSVEGGLSEGHRPLSARRGYRLMVRDIPLPLPAAEDPASRRQRLRTALSGWYYRDRVELPVTPEQRREIEARTAAPVEPGE</sequence>
<dbReference type="InterPro" id="IPR027387">
    <property type="entry name" value="Cytb/b6-like_sf"/>
</dbReference>
<reference evidence="3" key="1">
    <citation type="submission" date="2012-03" db="EMBL/GenBank/DDBJ databases">
        <title>Organization of laidlomycin biosynthetic gene cluster in Streptomyces laidlogenes KCTC 10631BP.</title>
        <authorList>
            <person name="Hwang J.Y."/>
            <person name="Kim H.S."/>
            <person name="Sedai B."/>
            <person name="Nam D.H."/>
        </authorList>
    </citation>
    <scope>NUCLEOTIDE SEQUENCE</scope>
    <source>
        <strain evidence="3">CS684</strain>
    </source>
</reference>
<feature type="transmembrane region" description="Helical" evidence="2">
    <location>
        <begin position="38"/>
        <end position="62"/>
    </location>
</feature>
<keyword evidence="2" id="KW-1133">Transmembrane helix</keyword>
<dbReference type="Gene3D" id="1.20.810.10">
    <property type="entry name" value="Cytochrome Bc1 Complex, Chain C"/>
    <property type="match status" value="1"/>
</dbReference>
<evidence type="ECO:0000256" key="2">
    <source>
        <dbReference type="SAM" id="Phobius"/>
    </source>
</evidence>
<protein>
    <submittedName>
        <fullName evidence="3">Uncharacterized protein</fullName>
    </submittedName>
</protein>
<evidence type="ECO:0000313" key="3">
    <source>
        <dbReference type="EMBL" id="AFL48545.1"/>
    </source>
</evidence>
<evidence type="ECO:0000256" key="1">
    <source>
        <dbReference type="SAM" id="MobiDB-lite"/>
    </source>
</evidence>
<dbReference type="AlphaFoldDB" id="I3WY45"/>